<dbReference type="PANTHER" id="PTHR46429:SF1">
    <property type="entry name" value="23S RRNA (GUANOSINE-2'-O-)-METHYLTRANSFERASE RLMB"/>
    <property type="match status" value="1"/>
</dbReference>
<comment type="similarity">
    <text evidence="1">Belongs to the class IV-like SAM-binding methyltransferase superfamily. RNA methyltransferase TrmH family.</text>
</comment>
<sequence length="328" mass="35078">MAKAGKRPGATTKKKGPSKGTGGHGRKALEGKGPTPKAEDRVYHKAYKMKRAAERRAATGTTATKRSRLGGKRTSEELVTGRNSVLEALQTDIPAKHLFVMSRIEVDDRVRDIMTEANKNGLPMLEISRSELDRLTEGAVHQGVALQVPPYKYSDAGNLVLDVMDRWHDGKMQTPPLFVALDGITDPRNLGAIIRSVSAFSGDGVIIPERRSAAVTASAWKTSSGAAARIPVAKATNLTRVIQQAKDAGIFVVGLDGGGDIDLPQMELASEPLMVVVGSEGKGLSRLVTENCDQIVSIPIDSAMESLNASMAVGITLYEVSRRRAAKK</sequence>
<dbReference type="InterPro" id="IPR029064">
    <property type="entry name" value="Ribosomal_eL30-like_sf"/>
</dbReference>
<evidence type="ECO:0000256" key="4">
    <source>
        <dbReference type="SAM" id="MobiDB-lite"/>
    </source>
</evidence>
<dbReference type="AlphaFoldDB" id="A0A7H2BCT9"/>
<keyword evidence="3 6" id="KW-0808">Transferase</keyword>
<dbReference type="EMBL" id="CP061539">
    <property type="protein sequence ID" value="QNV37485.1"/>
    <property type="molecule type" value="Genomic_DNA"/>
</dbReference>
<dbReference type="RefSeq" id="WP_190724365.1">
    <property type="nucleotide sequence ID" value="NZ_CP061539.1"/>
</dbReference>
<dbReference type="KEGG" id="rter:IDM49_09730"/>
<evidence type="ECO:0000256" key="2">
    <source>
        <dbReference type="ARBA" id="ARBA00022603"/>
    </source>
</evidence>
<dbReference type="InterPro" id="IPR029028">
    <property type="entry name" value="Alpha/beta_knot_MTases"/>
</dbReference>
<feature type="domain" description="RNA 2-O ribose methyltransferase substrate binding" evidence="5">
    <location>
        <begin position="78"/>
        <end position="154"/>
    </location>
</feature>
<protein>
    <submittedName>
        <fullName evidence="6">23S rRNA (Guanosine(2251)-2'-O)-methyltransferase RlmB</fullName>
    </submittedName>
</protein>
<dbReference type="InterPro" id="IPR013123">
    <property type="entry name" value="SpoU_subst-bd"/>
</dbReference>
<feature type="compositionally biased region" description="Basic residues" evidence="4">
    <location>
        <begin position="1"/>
        <end position="17"/>
    </location>
</feature>
<feature type="region of interest" description="Disordered" evidence="4">
    <location>
        <begin position="1"/>
        <end position="76"/>
    </location>
</feature>
<reference evidence="6 7" key="1">
    <citation type="submission" date="2020-09" db="EMBL/GenBank/DDBJ databases">
        <title>Investigation of environmental microbes.</title>
        <authorList>
            <person name="Ou Y."/>
            <person name="Kang Q."/>
        </authorList>
    </citation>
    <scope>NUCLEOTIDE SEQUENCE [LARGE SCALE GENOMIC DNA]</scope>
    <source>
        <strain evidence="6 7">KJZ-14</strain>
    </source>
</reference>
<dbReference type="GO" id="GO:0005829">
    <property type="term" value="C:cytosol"/>
    <property type="evidence" value="ECO:0007669"/>
    <property type="project" value="TreeGrafter"/>
</dbReference>
<dbReference type="SUPFAM" id="SSF75217">
    <property type="entry name" value="alpha/beta knot"/>
    <property type="match status" value="1"/>
</dbReference>
<organism evidence="6 7">
    <name type="scientific">Rothia terrae</name>
    <dbReference type="NCBI Taxonomy" id="396015"/>
    <lineage>
        <taxon>Bacteria</taxon>
        <taxon>Bacillati</taxon>
        <taxon>Actinomycetota</taxon>
        <taxon>Actinomycetes</taxon>
        <taxon>Micrococcales</taxon>
        <taxon>Micrococcaceae</taxon>
        <taxon>Rothia</taxon>
    </lineage>
</organism>
<evidence type="ECO:0000313" key="6">
    <source>
        <dbReference type="EMBL" id="QNV37485.1"/>
    </source>
</evidence>
<accession>A0A7H2BCT9</accession>
<dbReference type="InterPro" id="IPR001537">
    <property type="entry name" value="SpoU_MeTrfase"/>
</dbReference>
<dbReference type="CDD" id="cd18103">
    <property type="entry name" value="SpoU-like_RlmB"/>
    <property type="match status" value="1"/>
</dbReference>
<dbReference type="GO" id="GO:0006396">
    <property type="term" value="P:RNA processing"/>
    <property type="evidence" value="ECO:0007669"/>
    <property type="project" value="InterPro"/>
</dbReference>
<dbReference type="Pfam" id="PF00588">
    <property type="entry name" value="SpoU_methylase"/>
    <property type="match status" value="1"/>
</dbReference>
<dbReference type="SUPFAM" id="SSF55315">
    <property type="entry name" value="L30e-like"/>
    <property type="match status" value="1"/>
</dbReference>
<gene>
    <name evidence="6" type="primary">rlmB</name>
    <name evidence="6" type="ORF">IDM49_09730</name>
</gene>
<dbReference type="Pfam" id="PF08032">
    <property type="entry name" value="SpoU_sub_bind"/>
    <property type="match status" value="1"/>
</dbReference>
<dbReference type="Proteomes" id="UP000516404">
    <property type="component" value="Chromosome"/>
</dbReference>
<dbReference type="InterPro" id="IPR004441">
    <property type="entry name" value="rRNA_MeTrfase_TrmH"/>
</dbReference>
<keyword evidence="7" id="KW-1185">Reference proteome</keyword>
<dbReference type="Gene3D" id="3.40.1280.10">
    <property type="match status" value="1"/>
</dbReference>
<name>A0A7H2BCT9_9MICC</name>
<evidence type="ECO:0000313" key="7">
    <source>
        <dbReference type="Proteomes" id="UP000516404"/>
    </source>
</evidence>
<dbReference type="GO" id="GO:0032259">
    <property type="term" value="P:methylation"/>
    <property type="evidence" value="ECO:0007669"/>
    <property type="project" value="UniProtKB-KW"/>
</dbReference>
<evidence type="ECO:0000259" key="5">
    <source>
        <dbReference type="SMART" id="SM00967"/>
    </source>
</evidence>
<dbReference type="PANTHER" id="PTHR46429">
    <property type="entry name" value="23S RRNA (GUANOSINE-2'-O-)-METHYLTRANSFERASE RLMB"/>
    <property type="match status" value="1"/>
</dbReference>
<dbReference type="SMART" id="SM00967">
    <property type="entry name" value="SpoU_sub_bind"/>
    <property type="match status" value="1"/>
</dbReference>
<proteinExistence type="inferred from homology"/>
<dbReference type="GeneID" id="96624519"/>
<dbReference type="InterPro" id="IPR029026">
    <property type="entry name" value="tRNA_m1G_MTases_N"/>
</dbReference>
<dbReference type="GO" id="GO:0003723">
    <property type="term" value="F:RNA binding"/>
    <property type="evidence" value="ECO:0007669"/>
    <property type="project" value="InterPro"/>
</dbReference>
<dbReference type="Gene3D" id="3.30.1330.30">
    <property type="match status" value="1"/>
</dbReference>
<evidence type="ECO:0000256" key="1">
    <source>
        <dbReference type="ARBA" id="ARBA00007228"/>
    </source>
</evidence>
<dbReference type="GO" id="GO:0008173">
    <property type="term" value="F:RNA methyltransferase activity"/>
    <property type="evidence" value="ECO:0007669"/>
    <property type="project" value="InterPro"/>
</dbReference>
<dbReference type="NCBIfam" id="TIGR00186">
    <property type="entry name" value="rRNA_methyl_3"/>
    <property type="match status" value="1"/>
</dbReference>
<keyword evidence="2 6" id="KW-0489">Methyltransferase</keyword>
<evidence type="ECO:0000256" key="3">
    <source>
        <dbReference type="ARBA" id="ARBA00022679"/>
    </source>
</evidence>